<protein>
    <submittedName>
        <fullName evidence="2">18555_t:CDS:1</fullName>
    </submittedName>
</protein>
<reference evidence="2" key="1">
    <citation type="submission" date="2021-06" db="EMBL/GenBank/DDBJ databases">
        <authorList>
            <person name="Kallberg Y."/>
            <person name="Tangrot J."/>
            <person name="Rosling A."/>
        </authorList>
    </citation>
    <scope>NUCLEOTIDE SEQUENCE</scope>
    <source>
        <strain evidence="2">MA453B</strain>
    </source>
</reference>
<feature type="region of interest" description="Disordered" evidence="1">
    <location>
        <begin position="20"/>
        <end position="40"/>
    </location>
</feature>
<organism evidence="2 3">
    <name type="scientific">Dentiscutata erythropus</name>
    <dbReference type="NCBI Taxonomy" id="1348616"/>
    <lineage>
        <taxon>Eukaryota</taxon>
        <taxon>Fungi</taxon>
        <taxon>Fungi incertae sedis</taxon>
        <taxon>Mucoromycota</taxon>
        <taxon>Glomeromycotina</taxon>
        <taxon>Glomeromycetes</taxon>
        <taxon>Diversisporales</taxon>
        <taxon>Gigasporaceae</taxon>
        <taxon>Dentiscutata</taxon>
    </lineage>
</organism>
<evidence type="ECO:0000313" key="2">
    <source>
        <dbReference type="EMBL" id="CAG8795304.1"/>
    </source>
</evidence>
<dbReference type="AlphaFoldDB" id="A0A9N9JVC5"/>
<evidence type="ECO:0000313" key="3">
    <source>
        <dbReference type="Proteomes" id="UP000789405"/>
    </source>
</evidence>
<proteinExistence type="predicted"/>
<sequence>MQPLSPCVITSQLGFGGCGSPRLKPKSNKSSLNNFSPTTVSHQTSSRIVQSILSSVLQLASNTNSTVEFTKREFMNSKIEQTNKKSLLSEMLKKNVDAKDIHQALHGKPIMIKKPCDLTIETNVTTTKRELGSSTDTSTTSNETKKVLKFGNCPLVVRERSTNLNNDSSKPDVSTAEPSKTIHKPHLSPVPITSPQDDDDDDEFDFECDMCDGSDSDDGYVEDDEEDEEDEDDDDISEYDENNDEYDENINDVENVVENVDYHSQRTEETVTQ</sequence>
<accession>A0A9N9JVC5</accession>
<gene>
    <name evidence="2" type="ORF">DERYTH_LOCUS22250</name>
</gene>
<feature type="compositionally biased region" description="Acidic residues" evidence="1">
    <location>
        <begin position="196"/>
        <end position="249"/>
    </location>
</feature>
<comment type="caution">
    <text evidence="2">The sequence shown here is derived from an EMBL/GenBank/DDBJ whole genome shotgun (WGS) entry which is preliminary data.</text>
</comment>
<dbReference type="OrthoDB" id="2441426at2759"/>
<dbReference type="Proteomes" id="UP000789405">
    <property type="component" value="Unassembled WGS sequence"/>
</dbReference>
<name>A0A9N9JVC5_9GLOM</name>
<keyword evidence="3" id="KW-1185">Reference proteome</keyword>
<evidence type="ECO:0000256" key="1">
    <source>
        <dbReference type="SAM" id="MobiDB-lite"/>
    </source>
</evidence>
<feature type="compositionally biased region" description="Polar residues" evidence="1">
    <location>
        <begin position="162"/>
        <end position="178"/>
    </location>
</feature>
<dbReference type="EMBL" id="CAJVPY010030333">
    <property type="protein sequence ID" value="CAG8795304.1"/>
    <property type="molecule type" value="Genomic_DNA"/>
</dbReference>
<feature type="region of interest" description="Disordered" evidence="1">
    <location>
        <begin position="158"/>
        <end position="249"/>
    </location>
</feature>
<feature type="compositionally biased region" description="Polar residues" evidence="1">
    <location>
        <begin position="28"/>
        <end position="40"/>
    </location>
</feature>
<feature type="non-terminal residue" evidence="2">
    <location>
        <position position="273"/>
    </location>
</feature>